<dbReference type="InParanoid" id="A0A3N4M3R2"/>
<organism evidence="17 18">
    <name type="scientific">Terfezia boudieri ATCC MYA-4762</name>
    <dbReference type="NCBI Taxonomy" id="1051890"/>
    <lineage>
        <taxon>Eukaryota</taxon>
        <taxon>Fungi</taxon>
        <taxon>Dikarya</taxon>
        <taxon>Ascomycota</taxon>
        <taxon>Pezizomycotina</taxon>
        <taxon>Pezizomycetes</taxon>
        <taxon>Pezizales</taxon>
        <taxon>Pezizaceae</taxon>
        <taxon>Terfezia</taxon>
    </lineage>
</organism>
<dbReference type="GO" id="GO:0003677">
    <property type="term" value="F:DNA binding"/>
    <property type="evidence" value="ECO:0007669"/>
    <property type="project" value="UniProtKB-KW"/>
</dbReference>
<evidence type="ECO:0000256" key="1">
    <source>
        <dbReference type="ARBA" id="ARBA00001946"/>
    </source>
</evidence>
<dbReference type="InterPro" id="IPR002297">
    <property type="entry name" value="DNA-dir_DNA_pol_A_mt"/>
</dbReference>
<evidence type="ECO:0000256" key="13">
    <source>
        <dbReference type="ARBA" id="ARBA00049244"/>
    </source>
</evidence>
<comment type="function">
    <text evidence="14">Involved in the replication of mitochondrial DNA.</text>
</comment>
<evidence type="ECO:0000256" key="5">
    <source>
        <dbReference type="ARBA" id="ARBA00022679"/>
    </source>
</evidence>
<feature type="region of interest" description="Disordered" evidence="15">
    <location>
        <begin position="160"/>
        <end position="217"/>
    </location>
</feature>
<feature type="compositionally biased region" description="Basic residues" evidence="15">
    <location>
        <begin position="555"/>
        <end position="564"/>
    </location>
</feature>
<dbReference type="InterPro" id="IPR019760">
    <property type="entry name" value="DNA-dir_DNA_pol_A_CS"/>
</dbReference>
<proteinExistence type="inferred from homology"/>
<evidence type="ECO:0000256" key="9">
    <source>
        <dbReference type="ARBA" id="ARBA00022932"/>
    </source>
</evidence>
<evidence type="ECO:0000256" key="11">
    <source>
        <dbReference type="ARBA" id="ARBA00023128"/>
    </source>
</evidence>
<reference evidence="17 18" key="1">
    <citation type="journal article" date="2018" name="Nat. Ecol. Evol.">
        <title>Pezizomycetes genomes reveal the molecular basis of ectomycorrhizal truffle lifestyle.</title>
        <authorList>
            <person name="Murat C."/>
            <person name="Payen T."/>
            <person name="Noel B."/>
            <person name="Kuo A."/>
            <person name="Morin E."/>
            <person name="Chen J."/>
            <person name="Kohler A."/>
            <person name="Krizsan K."/>
            <person name="Balestrini R."/>
            <person name="Da Silva C."/>
            <person name="Montanini B."/>
            <person name="Hainaut M."/>
            <person name="Levati E."/>
            <person name="Barry K.W."/>
            <person name="Belfiori B."/>
            <person name="Cichocki N."/>
            <person name="Clum A."/>
            <person name="Dockter R.B."/>
            <person name="Fauchery L."/>
            <person name="Guy J."/>
            <person name="Iotti M."/>
            <person name="Le Tacon F."/>
            <person name="Lindquist E.A."/>
            <person name="Lipzen A."/>
            <person name="Malagnac F."/>
            <person name="Mello A."/>
            <person name="Molinier V."/>
            <person name="Miyauchi S."/>
            <person name="Poulain J."/>
            <person name="Riccioni C."/>
            <person name="Rubini A."/>
            <person name="Sitrit Y."/>
            <person name="Splivallo R."/>
            <person name="Traeger S."/>
            <person name="Wang M."/>
            <person name="Zifcakova L."/>
            <person name="Wipf D."/>
            <person name="Zambonelli A."/>
            <person name="Paolocci F."/>
            <person name="Nowrousian M."/>
            <person name="Ottonello S."/>
            <person name="Baldrian P."/>
            <person name="Spatafora J.W."/>
            <person name="Henrissat B."/>
            <person name="Nagy L.G."/>
            <person name="Aury J.M."/>
            <person name="Wincker P."/>
            <person name="Grigoriev I.V."/>
            <person name="Bonfante P."/>
            <person name="Martin F.M."/>
        </authorList>
    </citation>
    <scope>NUCLEOTIDE SEQUENCE [LARGE SCALE GENOMIC DNA]</scope>
    <source>
        <strain evidence="17 18">ATCC MYA-4762</strain>
    </source>
</reference>
<dbReference type="Gene3D" id="3.30.420.390">
    <property type="match status" value="2"/>
</dbReference>
<dbReference type="OrthoDB" id="5588663at2759"/>
<keyword evidence="11" id="KW-0496">Mitochondrion</keyword>
<dbReference type="SMART" id="SM00482">
    <property type="entry name" value="POLAc"/>
    <property type="match status" value="1"/>
</dbReference>
<evidence type="ECO:0000256" key="14">
    <source>
        <dbReference type="ARBA" id="ARBA00057053"/>
    </source>
</evidence>
<dbReference type="InterPro" id="IPR001098">
    <property type="entry name" value="DNA-dir_DNA_pol_A_palm_dom"/>
</dbReference>
<dbReference type="EMBL" id="ML121527">
    <property type="protein sequence ID" value="RPB29803.1"/>
    <property type="molecule type" value="Genomic_DNA"/>
</dbReference>
<comment type="catalytic activity">
    <reaction evidence="13">
        <text>DNA(n) + a 2'-deoxyribonucleoside 5'-triphosphate = DNA(n+1) + diphosphate</text>
        <dbReference type="Rhea" id="RHEA:22508"/>
        <dbReference type="Rhea" id="RHEA-COMP:17339"/>
        <dbReference type="Rhea" id="RHEA-COMP:17340"/>
        <dbReference type="ChEBI" id="CHEBI:33019"/>
        <dbReference type="ChEBI" id="CHEBI:61560"/>
        <dbReference type="ChEBI" id="CHEBI:173112"/>
        <dbReference type="EC" id="2.7.7.7"/>
    </reaction>
</comment>
<dbReference type="Pfam" id="PF00476">
    <property type="entry name" value="DNA_pol_A"/>
    <property type="match status" value="1"/>
</dbReference>
<dbReference type="Gene3D" id="3.30.70.370">
    <property type="match status" value="1"/>
</dbReference>
<dbReference type="PANTHER" id="PTHR10267">
    <property type="entry name" value="DNA POLYMERASE SUBUNIT GAMMA-1"/>
    <property type="match status" value="1"/>
</dbReference>
<dbReference type="Proteomes" id="UP000267821">
    <property type="component" value="Unassembled WGS sequence"/>
</dbReference>
<evidence type="ECO:0000256" key="2">
    <source>
        <dbReference type="ARBA" id="ARBA00004173"/>
    </source>
</evidence>
<evidence type="ECO:0000256" key="6">
    <source>
        <dbReference type="ARBA" id="ARBA00022695"/>
    </source>
</evidence>
<evidence type="ECO:0000256" key="15">
    <source>
        <dbReference type="SAM" id="MobiDB-lite"/>
    </source>
</evidence>
<keyword evidence="5" id="KW-0808">Transferase</keyword>
<dbReference type="GO" id="GO:0005760">
    <property type="term" value="C:gamma DNA polymerase complex"/>
    <property type="evidence" value="ECO:0007669"/>
    <property type="project" value="InterPro"/>
</dbReference>
<keyword evidence="9" id="KW-0239">DNA-directed DNA polymerase</keyword>
<dbReference type="FunFam" id="1.10.150.20:FF:000035">
    <property type="entry name" value="DNA polymerase gamma, mitochondrial"/>
    <property type="match status" value="1"/>
</dbReference>
<dbReference type="GO" id="GO:0008408">
    <property type="term" value="F:3'-5' exonuclease activity"/>
    <property type="evidence" value="ECO:0007669"/>
    <property type="project" value="TreeGrafter"/>
</dbReference>
<dbReference type="SUPFAM" id="SSF56672">
    <property type="entry name" value="DNA/RNA polymerases"/>
    <property type="match status" value="1"/>
</dbReference>
<dbReference type="Gene3D" id="1.10.150.20">
    <property type="entry name" value="5' to 3' exonuclease, C-terminal subdomain"/>
    <property type="match status" value="1"/>
</dbReference>
<evidence type="ECO:0000256" key="4">
    <source>
        <dbReference type="ARBA" id="ARBA00012417"/>
    </source>
</evidence>
<dbReference type="STRING" id="1051890.A0A3N4M3R2"/>
<comment type="cofactor">
    <cofactor evidence="1">
        <name>Mg(2+)</name>
        <dbReference type="ChEBI" id="CHEBI:18420"/>
    </cofactor>
</comment>
<keyword evidence="6" id="KW-0548">Nucleotidyltransferase</keyword>
<dbReference type="PRINTS" id="PR00867">
    <property type="entry name" value="DNAPOLG"/>
</dbReference>
<dbReference type="InterPro" id="IPR043502">
    <property type="entry name" value="DNA/RNA_pol_sf"/>
</dbReference>
<feature type="compositionally biased region" description="Basic residues" evidence="15">
    <location>
        <begin position="573"/>
        <end position="582"/>
    </location>
</feature>
<name>A0A3N4M3R2_9PEZI</name>
<dbReference type="SUPFAM" id="SSF53098">
    <property type="entry name" value="Ribonuclease H-like"/>
    <property type="match status" value="1"/>
</dbReference>
<feature type="region of interest" description="Disordered" evidence="15">
    <location>
        <begin position="555"/>
        <end position="603"/>
    </location>
</feature>
<evidence type="ECO:0000313" key="18">
    <source>
        <dbReference type="Proteomes" id="UP000267821"/>
    </source>
</evidence>
<evidence type="ECO:0000256" key="12">
    <source>
        <dbReference type="ARBA" id="ARBA00031966"/>
    </source>
</evidence>
<accession>A0A3N4M3R2</accession>
<dbReference type="InterPro" id="IPR041336">
    <property type="entry name" value="DNApol_Exo"/>
</dbReference>
<dbReference type="GO" id="GO:0006264">
    <property type="term" value="P:mitochondrial DNA replication"/>
    <property type="evidence" value="ECO:0007669"/>
    <property type="project" value="TreeGrafter"/>
</dbReference>
<evidence type="ECO:0000259" key="16">
    <source>
        <dbReference type="SMART" id="SM00482"/>
    </source>
</evidence>
<dbReference type="PANTHER" id="PTHR10267:SF0">
    <property type="entry name" value="DNA POLYMERASE SUBUNIT GAMMA-1"/>
    <property type="match status" value="1"/>
</dbReference>
<feature type="domain" description="DNA-directed DNA polymerase family A palm" evidence="16">
    <location>
        <begin position="859"/>
        <end position="1091"/>
    </location>
</feature>
<evidence type="ECO:0000256" key="7">
    <source>
        <dbReference type="ARBA" id="ARBA00022705"/>
    </source>
</evidence>
<evidence type="ECO:0000256" key="3">
    <source>
        <dbReference type="ARBA" id="ARBA00007705"/>
    </source>
</evidence>
<sequence length="1349" mass="151038">MLYFASATCRRICFPPNSISSRCLGYPSSRFPRAPLSQALSRHYATQEGTKEPKTLRKDAKQRVNQIHVQQLSDVVYKQVFPGLSGAIPEVPTELIQLSTSHLKHHELYGKNSDNTPPIGFDLPELVGDSKTLDEHFHWLGMSVAQPYLQLAKDFANGSIPEAPYTEPPIPAKEVENGQLKPPEETENGQPKPPEEEEEGNNMGSKFPEQAEDGGEMPNEETIMEKRSPKAPGRMEWVLDRPGWTKYVVGQVPEPVDSPGNEEMLVFDVETLYKESPFAIMACAASPTAWYSWLSPWLLEQEGFSNRQLIPLGDPTKPRVVVGHNIGYDRARVKEEYDLKPTRNAFLDTMSLHVAVNGMCSRQRPTWLKHKKNMEIRAKLGEETDSVALRDFIQQTSGGEEEELWLGRSSINSLKDVAEFHCNIKVDKMVRDQFGVLDRKGVRDMLPTLLNYCASDVSTTFEVYQQVLDGFLSVCPHPVSFGALRHLSSVILPVNQGWEDYIIRAEGKYKELSEGVEGKLLDLVKAVVEKSPEEIKGNHWLEQLDWTVEPQRYLKPKKLKKPKKQEKPEKPEKPKKRKKKSKKQDGALVEGSPEAEAQPAAEIPQSVEEEIILIPDSRQKLPGKPQWYRDLVKKQGAPPTITVRSRIAAIMLGLSWDTYPLVWSDKHGWTFKVPAGEADAYMEKEKNAIKCVFSDEDKPAHLKEDKEHVYFKLPHKDGPLARCVNPLSKAYLKLFEEGRLTSDLPLAREALDMNAQCSYWISSRERILGQMMVYQDELSKMGIKQEDDPEKARLEAVKEDSLAKPDVRLRPSAAPPTSNTSDPKLGFILPQLIPMGTITRRAVEKTWLTASNAKKNRVGSELKSMVTAPSGYHFVGADVDSQELWIASLVGDAQLQLHGGTALGFMTLEGTKSAGTDLHSKTASILGISRNSAKIFNYGRIYGAGVKFATALLKQFNPSISDVGAVKTAEDLYKATKGEKLRGRHTKLVENPFWFGGTESFVFNRLEDFANQEKPRTPVLGAGITEALMKQYLSKGGFMTSRINWAIQSSGVDYLHLLVTSMDYLIRKYGLDARLAITVHDEIRYLVKSEDRYRAVMALQIANVWTRAMFSQQMGINDLPQSCAYFSAVDIDTVLRKEVDMDCITPSNPNPIPPGESVDIFQLLDKGEEARLDRVVNPAVDIEIEESKEMNPYVARVPVMRELADQSGTKSDQLWALKAQMATNISAAIGVMKAWRAERDAYKKTASSRVTTVVKDTSTSSKDNAIMGLGEAQKVKQATSTKPVSSKRVTATRKSISKLTDNGYDSLALESEILNHHLNLVSRSYQQTLPARPVHLEFKPMISQTKLTS</sequence>
<dbReference type="EC" id="2.7.7.7" evidence="4"/>
<keyword evidence="7" id="KW-0235">DNA replication</keyword>
<dbReference type="FunFam" id="3.30.420.390:FF:000003">
    <property type="entry name" value="DNA polymerase gamma, mitochondrial"/>
    <property type="match status" value="1"/>
</dbReference>
<evidence type="ECO:0000313" key="17">
    <source>
        <dbReference type="EMBL" id="RPB29803.1"/>
    </source>
</evidence>
<gene>
    <name evidence="17" type="ORF">L211DRAFT_864362</name>
</gene>
<dbReference type="Pfam" id="PF18136">
    <property type="entry name" value="DNApol_Exo"/>
    <property type="match status" value="1"/>
</dbReference>
<evidence type="ECO:0000256" key="8">
    <source>
        <dbReference type="ARBA" id="ARBA00022842"/>
    </source>
</evidence>
<keyword evidence="18" id="KW-1185">Reference proteome</keyword>
<comment type="subcellular location">
    <subcellularLocation>
        <location evidence="2">Mitochondrion</location>
    </subcellularLocation>
</comment>
<keyword evidence="8" id="KW-0460">Magnesium</keyword>
<comment type="similarity">
    <text evidence="3">Belongs to the DNA polymerase type-A family.</text>
</comment>
<keyword evidence="10" id="KW-0238">DNA-binding</keyword>
<dbReference type="InterPro" id="IPR012337">
    <property type="entry name" value="RNaseH-like_sf"/>
</dbReference>
<evidence type="ECO:0000256" key="10">
    <source>
        <dbReference type="ARBA" id="ARBA00023125"/>
    </source>
</evidence>
<dbReference type="FunCoup" id="A0A3N4M3R2">
    <property type="interactions" value="755"/>
</dbReference>
<dbReference type="PROSITE" id="PS00447">
    <property type="entry name" value="DNA_POLYMERASE_A"/>
    <property type="match status" value="1"/>
</dbReference>
<feature type="compositionally biased region" description="Low complexity" evidence="15">
    <location>
        <begin position="594"/>
        <end position="603"/>
    </location>
</feature>
<protein>
    <recommendedName>
        <fullName evidence="4">DNA-directed DNA polymerase</fullName>
        <ecNumber evidence="4">2.7.7.7</ecNumber>
    </recommendedName>
    <alternativeName>
        <fullName evidence="12">Mitochondrial DNA polymerase catalytic subunit</fullName>
    </alternativeName>
</protein>
<dbReference type="GO" id="GO:0003887">
    <property type="term" value="F:DNA-directed DNA polymerase activity"/>
    <property type="evidence" value="ECO:0007669"/>
    <property type="project" value="UniProtKB-KW"/>
</dbReference>